<feature type="domain" description="NAD-dependent epimerase/dehydratase" evidence="3">
    <location>
        <begin position="4"/>
        <end position="276"/>
    </location>
</feature>
<evidence type="ECO:0000256" key="2">
    <source>
        <dbReference type="ARBA" id="ARBA00007637"/>
    </source>
</evidence>
<protein>
    <submittedName>
        <fullName evidence="4">Nucleoside-diphosphate-sugar epimerase</fullName>
    </submittedName>
</protein>
<evidence type="ECO:0000313" key="4">
    <source>
        <dbReference type="EMBL" id="PDT21011.1"/>
    </source>
</evidence>
<dbReference type="Pfam" id="PF01370">
    <property type="entry name" value="Epimerase"/>
    <property type="match status" value="1"/>
</dbReference>
<organism evidence="4 5">
    <name type="scientific">Rhizobium hidalgonense</name>
    <dbReference type="NCBI Taxonomy" id="1538159"/>
    <lineage>
        <taxon>Bacteria</taxon>
        <taxon>Pseudomonadati</taxon>
        <taxon>Pseudomonadota</taxon>
        <taxon>Alphaproteobacteria</taxon>
        <taxon>Hyphomicrobiales</taxon>
        <taxon>Rhizobiaceae</taxon>
        <taxon>Rhizobium/Agrobacterium group</taxon>
        <taxon>Rhizobium</taxon>
    </lineage>
</organism>
<sequence length="368" mass="39750">MMTILITGGCGFIGRHVAEELLKNGYDVRILDAMIDQVHADAEVSVPEGAQVVRGDVRNKDGVRAALRDVAGVIHLAAEVGVGQSMYEIARYVGANDLGTAVLLEAMISLPVEKIVVASSMSVYGEGLYSTASGQRLGYIRRRADHIKGGHWDPLGPDDQPMTPVATDEEKPVDLASIYALTKYAQEKQVLIFGEAYGLDAVALRLFNVFGAGQALSNPYTGVLANFGSRLANGQPPMIFEDGRQRRDFVHVRDVAVAFRLALEKPAASGHVINIGSGQAYSIADVAMLLADAMGTPEIGPEIMHKARSGDIRNCFADISKARELLGFEPKYRLENALAPFAEWVRQTGAVDRGAEMKRQLEERGLVS</sequence>
<dbReference type="InterPro" id="IPR036291">
    <property type="entry name" value="NAD(P)-bd_dom_sf"/>
</dbReference>
<dbReference type="SUPFAM" id="SSF51735">
    <property type="entry name" value="NAD(P)-binding Rossmann-fold domains"/>
    <property type="match status" value="1"/>
</dbReference>
<dbReference type="EMBL" id="NWSY01000021">
    <property type="protein sequence ID" value="PDT21011.1"/>
    <property type="molecule type" value="Genomic_DNA"/>
</dbReference>
<gene>
    <name evidence="4" type="ORF">CO674_25160</name>
</gene>
<comment type="pathway">
    <text evidence="1">Bacterial outer membrane biogenesis; LPS O-antigen biosynthesis.</text>
</comment>
<comment type="caution">
    <text evidence="4">The sequence shown here is derived from an EMBL/GenBank/DDBJ whole genome shotgun (WGS) entry which is preliminary data.</text>
</comment>
<reference evidence="4 5" key="1">
    <citation type="submission" date="2017-09" db="EMBL/GenBank/DDBJ databases">
        <title>Comparative genomics of rhizobia isolated from Phaseolus vulgaris in China.</title>
        <authorList>
            <person name="Tong W."/>
        </authorList>
    </citation>
    <scope>NUCLEOTIDE SEQUENCE [LARGE SCALE GENOMIC DNA]</scope>
    <source>
        <strain evidence="4 5">FH14</strain>
    </source>
</reference>
<dbReference type="InterPro" id="IPR001509">
    <property type="entry name" value="Epimerase_deHydtase"/>
</dbReference>
<keyword evidence="5" id="KW-1185">Reference proteome</keyword>
<name>A0ABX4JQ35_9HYPH</name>
<evidence type="ECO:0000259" key="3">
    <source>
        <dbReference type="Pfam" id="PF01370"/>
    </source>
</evidence>
<dbReference type="PANTHER" id="PTHR43000">
    <property type="entry name" value="DTDP-D-GLUCOSE 4,6-DEHYDRATASE-RELATED"/>
    <property type="match status" value="1"/>
</dbReference>
<proteinExistence type="inferred from homology"/>
<dbReference type="Proteomes" id="UP000219914">
    <property type="component" value="Unassembled WGS sequence"/>
</dbReference>
<evidence type="ECO:0000256" key="1">
    <source>
        <dbReference type="ARBA" id="ARBA00005125"/>
    </source>
</evidence>
<evidence type="ECO:0000313" key="5">
    <source>
        <dbReference type="Proteomes" id="UP000219914"/>
    </source>
</evidence>
<dbReference type="PRINTS" id="PR01713">
    <property type="entry name" value="NUCEPIMERASE"/>
</dbReference>
<comment type="similarity">
    <text evidence="2">Belongs to the NAD(P)-dependent epimerase/dehydratase family.</text>
</comment>
<accession>A0ABX4JQ35</accession>
<dbReference type="Gene3D" id="3.40.50.720">
    <property type="entry name" value="NAD(P)-binding Rossmann-like Domain"/>
    <property type="match status" value="1"/>
</dbReference>